<proteinExistence type="predicted"/>
<organism evidence="2 3">
    <name type="scientific">Streptococcus salivarius K12</name>
    <dbReference type="NCBI Taxonomy" id="1200793"/>
    <lineage>
        <taxon>Bacteria</taxon>
        <taxon>Bacillati</taxon>
        <taxon>Bacillota</taxon>
        <taxon>Bacilli</taxon>
        <taxon>Lactobacillales</taxon>
        <taxon>Streptococcaceae</taxon>
        <taxon>Streptococcus</taxon>
    </lineage>
</organism>
<reference evidence="2 3" key="1">
    <citation type="journal article" date="2012" name="J. Bacteriol.">
        <title>Genome Sequence of the Lantibiotic Bacteriocin Producer Streptococcus salivarius Strain K12.</title>
        <authorList>
            <person name="Barretto C."/>
            <person name="Alvarez-Martin P."/>
            <person name="Foata F."/>
            <person name="Renault P."/>
            <person name="Berger B."/>
        </authorList>
    </citation>
    <scope>NUCLEOTIDE SEQUENCE [LARGE SCALE GENOMIC DNA]</scope>
    <source>
        <strain evidence="2 3">K12</strain>
    </source>
</reference>
<gene>
    <name evidence="2" type="ORF">RSSL_00798</name>
</gene>
<feature type="transmembrane region" description="Helical" evidence="1">
    <location>
        <begin position="55"/>
        <end position="73"/>
    </location>
</feature>
<protein>
    <submittedName>
        <fullName evidence="2">Uncharacterized protein</fullName>
    </submittedName>
</protein>
<keyword evidence="1" id="KW-0812">Transmembrane</keyword>
<evidence type="ECO:0000313" key="2">
    <source>
        <dbReference type="EMBL" id="EJO15557.1"/>
    </source>
</evidence>
<accession>J7SHS4</accession>
<sequence>MNLLQWLMRGLGMTKKKLITLSKGEENINSDCQSIEEPKGWRFDWRKIIPLEPTAELIILVLLALLYGGFYYYKHYTVNESNIYGLWQSENHTLAISYEHIRRHGDTNWQVVQDGKTIINVADTRTIKKMNDETLHIEVYAPENILSKLPQKGGYNYLEMYVRKGNLLTYDGESYKRINSGNKTITWKDGSTSPYGERKTNLSTIVQTIYRGILGLGFFLVILEARQKRREKLNETPNKQKIR</sequence>
<comment type="caution">
    <text evidence="2">The sequence shown here is derived from an EMBL/GenBank/DDBJ whole genome shotgun (WGS) entry which is preliminary data.</text>
</comment>
<dbReference type="Proteomes" id="UP000006983">
    <property type="component" value="Unassembled WGS sequence"/>
</dbReference>
<evidence type="ECO:0000313" key="3">
    <source>
        <dbReference type="Proteomes" id="UP000006983"/>
    </source>
</evidence>
<dbReference type="PATRIC" id="fig|1200793.3.peg.1547"/>
<dbReference type="AlphaFoldDB" id="J7SHS4"/>
<name>J7SHS4_STRSL</name>
<dbReference type="EMBL" id="ALIF01000006">
    <property type="protein sequence ID" value="EJO15557.1"/>
    <property type="molecule type" value="Genomic_DNA"/>
</dbReference>
<evidence type="ECO:0000256" key="1">
    <source>
        <dbReference type="SAM" id="Phobius"/>
    </source>
</evidence>
<keyword evidence="1" id="KW-0472">Membrane</keyword>
<keyword evidence="1" id="KW-1133">Transmembrane helix</keyword>
<feature type="transmembrane region" description="Helical" evidence="1">
    <location>
        <begin position="204"/>
        <end position="223"/>
    </location>
</feature>
<keyword evidence="3" id="KW-1185">Reference proteome</keyword>